<dbReference type="PANTHER" id="PTHR10587">
    <property type="entry name" value="GLYCOSYL TRANSFERASE-RELATED"/>
    <property type="match status" value="1"/>
</dbReference>
<dbReference type="InterPro" id="IPR050248">
    <property type="entry name" value="Polysacc_deacetylase_ArnD"/>
</dbReference>
<proteinExistence type="predicted"/>
<dbReference type="Gene3D" id="3.20.20.370">
    <property type="entry name" value="Glycoside hydrolase/deacetylase"/>
    <property type="match status" value="1"/>
</dbReference>
<evidence type="ECO:0000256" key="1">
    <source>
        <dbReference type="ARBA" id="ARBA00022723"/>
    </source>
</evidence>
<organism evidence="6 7">
    <name type="scientific">Lunasporangiospora selenospora</name>
    <dbReference type="NCBI Taxonomy" id="979761"/>
    <lineage>
        <taxon>Eukaryota</taxon>
        <taxon>Fungi</taxon>
        <taxon>Fungi incertae sedis</taxon>
        <taxon>Mucoromycota</taxon>
        <taxon>Mortierellomycotina</taxon>
        <taxon>Mortierellomycetes</taxon>
        <taxon>Mortierellales</taxon>
        <taxon>Mortierellaceae</taxon>
        <taxon>Lunasporangiospora</taxon>
    </lineage>
</organism>
<keyword evidence="4" id="KW-0732">Signal</keyword>
<gene>
    <name evidence="6" type="primary">CDA2_14</name>
    <name evidence="6" type="ORF">BGW38_008426</name>
</gene>
<name>A0A9P6G3J7_9FUNG</name>
<evidence type="ECO:0000256" key="2">
    <source>
        <dbReference type="ARBA" id="ARBA00022801"/>
    </source>
</evidence>
<accession>A0A9P6G3J7</accession>
<evidence type="ECO:0000259" key="5">
    <source>
        <dbReference type="PROSITE" id="PS51677"/>
    </source>
</evidence>
<keyword evidence="1" id="KW-0479">Metal-binding</keyword>
<feature type="signal peptide" evidence="4">
    <location>
        <begin position="1"/>
        <end position="25"/>
    </location>
</feature>
<sequence length="398" mass="43968">MRTFSLASIALAATMALLLPIDSEAAMSKKQQKLYPPKDQLADVNSPQVKEWLKLINWSKVPKLAKTKAEIPNCPECPATKDIPKDACWWTCNGCVAKDDIEVCPQEKAWGLTYDDGPSEDTPRLLKKLKQANVTSTFFVVGSRVLEYPETLHQQIKDGHHIGLHTWSHAGMTSLTNEQIVAEIKWAEKIVFDVTGLKTKYWRPPYGDVDNRVREIARQLGYITVIWTKEWDSNDWQIPDKTITNKEVFRNFKWALSTVPKLKGGVITLEHDLFTQTVNVAGPLLDMGMKKGLEPMDIARCLSDPHPYQNSLVAKKPAPPPAKKPAPPPAKKPVPPAPAKPVEAPPKADSAPKEPKAKEPSEAADISKQSQRPSGAAQVAWSAGMALAFVAASAFFTL</sequence>
<dbReference type="PANTHER" id="PTHR10587:SF133">
    <property type="entry name" value="CHITIN DEACETYLASE 1-RELATED"/>
    <property type="match status" value="1"/>
</dbReference>
<comment type="caution">
    <text evidence="6">The sequence shown here is derived from an EMBL/GenBank/DDBJ whole genome shotgun (WGS) entry which is preliminary data.</text>
</comment>
<evidence type="ECO:0000313" key="6">
    <source>
        <dbReference type="EMBL" id="KAF9586216.1"/>
    </source>
</evidence>
<feature type="compositionally biased region" description="Basic and acidic residues" evidence="3">
    <location>
        <begin position="350"/>
        <end position="361"/>
    </location>
</feature>
<dbReference type="InterPro" id="IPR011330">
    <property type="entry name" value="Glyco_hydro/deAcase_b/a-brl"/>
</dbReference>
<dbReference type="GO" id="GO:0046872">
    <property type="term" value="F:metal ion binding"/>
    <property type="evidence" value="ECO:0007669"/>
    <property type="project" value="UniProtKB-KW"/>
</dbReference>
<feature type="region of interest" description="Disordered" evidence="3">
    <location>
        <begin position="309"/>
        <end position="379"/>
    </location>
</feature>
<dbReference type="AlphaFoldDB" id="A0A9P6G3J7"/>
<feature type="compositionally biased region" description="Pro residues" evidence="3">
    <location>
        <begin position="317"/>
        <end position="339"/>
    </location>
</feature>
<evidence type="ECO:0000256" key="3">
    <source>
        <dbReference type="SAM" id="MobiDB-lite"/>
    </source>
</evidence>
<feature type="chain" id="PRO_5040495454" evidence="4">
    <location>
        <begin position="26"/>
        <end position="398"/>
    </location>
</feature>
<dbReference type="GO" id="GO:0009272">
    <property type="term" value="P:fungal-type cell wall biogenesis"/>
    <property type="evidence" value="ECO:0007669"/>
    <property type="project" value="UniProtKB-ARBA"/>
</dbReference>
<reference evidence="6" key="1">
    <citation type="journal article" date="2020" name="Fungal Divers.">
        <title>Resolving the Mortierellaceae phylogeny through synthesis of multi-gene phylogenetics and phylogenomics.</title>
        <authorList>
            <person name="Vandepol N."/>
            <person name="Liber J."/>
            <person name="Desiro A."/>
            <person name="Na H."/>
            <person name="Kennedy M."/>
            <person name="Barry K."/>
            <person name="Grigoriev I.V."/>
            <person name="Miller A.N."/>
            <person name="O'Donnell K."/>
            <person name="Stajich J.E."/>
            <person name="Bonito G."/>
        </authorList>
    </citation>
    <scope>NUCLEOTIDE SEQUENCE</scope>
    <source>
        <strain evidence="6">KOD1015</strain>
    </source>
</reference>
<dbReference type="InterPro" id="IPR002509">
    <property type="entry name" value="NODB_dom"/>
</dbReference>
<dbReference type="Proteomes" id="UP000780801">
    <property type="component" value="Unassembled WGS sequence"/>
</dbReference>
<evidence type="ECO:0000313" key="7">
    <source>
        <dbReference type="Proteomes" id="UP000780801"/>
    </source>
</evidence>
<dbReference type="EMBL" id="JAABOA010000058">
    <property type="protein sequence ID" value="KAF9586216.1"/>
    <property type="molecule type" value="Genomic_DNA"/>
</dbReference>
<dbReference type="OrthoDB" id="407355at2759"/>
<dbReference type="SUPFAM" id="SSF88713">
    <property type="entry name" value="Glycoside hydrolase/deacetylase"/>
    <property type="match status" value="1"/>
</dbReference>
<protein>
    <submittedName>
        <fullName evidence="6">Chitin deacetylase</fullName>
    </submittedName>
</protein>
<dbReference type="GO" id="GO:0005975">
    <property type="term" value="P:carbohydrate metabolic process"/>
    <property type="evidence" value="ECO:0007669"/>
    <property type="project" value="InterPro"/>
</dbReference>
<keyword evidence="2" id="KW-0378">Hydrolase</keyword>
<dbReference type="GO" id="GO:0016020">
    <property type="term" value="C:membrane"/>
    <property type="evidence" value="ECO:0007669"/>
    <property type="project" value="TreeGrafter"/>
</dbReference>
<feature type="domain" description="NodB homology" evidence="5">
    <location>
        <begin position="108"/>
        <end position="296"/>
    </location>
</feature>
<keyword evidence="7" id="KW-1185">Reference proteome</keyword>
<dbReference type="Pfam" id="PF01522">
    <property type="entry name" value="Polysacc_deac_1"/>
    <property type="match status" value="1"/>
</dbReference>
<dbReference type="PROSITE" id="PS51677">
    <property type="entry name" value="NODB"/>
    <property type="match status" value="1"/>
</dbReference>
<evidence type="ECO:0000256" key="4">
    <source>
        <dbReference type="SAM" id="SignalP"/>
    </source>
</evidence>
<dbReference type="GO" id="GO:0004099">
    <property type="term" value="F:chitin deacetylase activity"/>
    <property type="evidence" value="ECO:0007669"/>
    <property type="project" value="TreeGrafter"/>
</dbReference>